<comment type="caution">
    <text evidence="1">The sequence shown here is derived from an EMBL/GenBank/DDBJ whole genome shotgun (WGS) entry which is preliminary data.</text>
</comment>
<dbReference type="EMBL" id="JACRST010000018">
    <property type="protein sequence ID" value="MBC8547375.1"/>
    <property type="molecule type" value="Genomic_DNA"/>
</dbReference>
<reference evidence="1" key="1">
    <citation type="submission" date="2020-08" db="EMBL/GenBank/DDBJ databases">
        <title>Genome public.</title>
        <authorList>
            <person name="Liu C."/>
            <person name="Sun Q."/>
        </authorList>
    </citation>
    <scope>NUCLEOTIDE SEQUENCE</scope>
    <source>
        <strain evidence="1">NSJ-31</strain>
    </source>
</reference>
<evidence type="ECO:0000313" key="1">
    <source>
        <dbReference type="EMBL" id="MBC8547375.1"/>
    </source>
</evidence>
<keyword evidence="2" id="KW-1185">Reference proteome</keyword>
<dbReference type="Pfam" id="PF06935">
    <property type="entry name" value="DUF1284"/>
    <property type="match status" value="1"/>
</dbReference>
<dbReference type="InterPro" id="IPR009702">
    <property type="entry name" value="DUF1284"/>
</dbReference>
<protein>
    <submittedName>
        <fullName evidence="1">DUF1284 domain-containing protein</fullName>
    </submittedName>
</protein>
<gene>
    <name evidence="1" type="ORF">H8711_10605</name>
</gene>
<organism evidence="1 2">
    <name type="scientific">Ligaoa zhengdingensis</name>
    <dbReference type="NCBI Taxonomy" id="2763658"/>
    <lineage>
        <taxon>Bacteria</taxon>
        <taxon>Bacillati</taxon>
        <taxon>Bacillota</taxon>
        <taxon>Clostridia</taxon>
        <taxon>Eubacteriales</taxon>
        <taxon>Oscillospiraceae</taxon>
        <taxon>Ligaoa</taxon>
    </lineage>
</organism>
<accession>A0A926DY31</accession>
<name>A0A926DY31_9FIRM</name>
<evidence type="ECO:0000313" key="2">
    <source>
        <dbReference type="Proteomes" id="UP000653127"/>
    </source>
</evidence>
<dbReference type="RefSeq" id="WP_249283417.1">
    <property type="nucleotide sequence ID" value="NZ_JACRST010000018.1"/>
</dbReference>
<dbReference type="AlphaFoldDB" id="A0A926DY31"/>
<sequence>MDPLILRPHHGLCLLHFVGEGYSGGFVVNMAAILKELGRNPGQVVRLLPQTDCLCARCPHNRCGECASGQKVLDYDRACLERCGLEAGAALPWQEYRSLVERNILRRGALTKVCRNCQWLELCLRQRG</sequence>
<dbReference type="Proteomes" id="UP000653127">
    <property type="component" value="Unassembled WGS sequence"/>
</dbReference>
<proteinExistence type="predicted"/>